<feature type="domain" description="RiboL-PSP-HEPN" evidence="1">
    <location>
        <begin position="23"/>
        <end position="176"/>
    </location>
</feature>
<sequence length="181" mass="20935">MNAVDRLKTEYDAIARLLRDRLELSLLNDLNKHFRKVLLLSAGSYFESQISKALSDYVSKATNGDARLVNFLQKAAISGRYHTLFEWGKQNDITQFGDNANKFWSFFGNEFKTQISSEVRGRPEIADAIKAFIEVGHLRNILVHSNLAAYEYDDKTTDEIYFLFKRAEPFVSYVRQKLHLD</sequence>
<gene>
    <name evidence="2" type="ORF">KK060_23820</name>
</gene>
<evidence type="ECO:0000313" key="2">
    <source>
        <dbReference type="EMBL" id="MBT1706327.1"/>
    </source>
</evidence>
<evidence type="ECO:0000259" key="1">
    <source>
        <dbReference type="Pfam" id="PF18735"/>
    </source>
</evidence>
<keyword evidence="3" id="KW-1185">Reference proteome</keyword>
<evidence type="ECO:0000313" key="3">
    <source>
        <dbReference type="Proteomes" id="UP000772618"/>
    </source>
</evidence>
<accession>A0ABS5VZP0</accession>
<dbReference type="Pfam" id="PF18735">
    <property type="entry name" value="HEPN_RiboL-PSP"/>
    <property type="match status" value="1"/>
</dbReference>
<protein>
    <recommendedName>
        <fullName evidence="1">RiboL-PSP-HEPN domain-containing protein</fullName>
    </recommendedName>
</protein>
<proteinExistence type="predicted"/>
<name>A0ABS5VZP0_9BACT</name>
<comment type="caution">
    <text evidence="2">The sequence shown here is derived from an EMBL/GenBank/DDBJ whole genome shotgun (WGS) entry which is preliminary data.</text>
</comment>
<organism evidence="2 3">
    <name type="scientific">Chryseosolibacter indicus</name>
    <dbReference type="NCBI Taxonomy" id="2782351"/>
    <lineage>
        <taxon>Bacteria</taxon>
        <taxon>Pseudomonadati</taxon>
        <taxon>Bacteroidota</taxon>
        <taxon>Cytophagia</taxon>
        <taxon>Cytophagales</taxon>
        <taxon>Chryseotaleaceae</taxon>
        <taxon>Chryseosolibacter</taxon>
    </lineage>
</organism>
<dbReference type="RefSeq" id="WP_254157557.1">
    <property type="nucleotide sequence ID" value="NZ_JAHESD010000100.1"/>
</dbReference>
<dbReference type="InterPro" id="IPR041519">
    <property type="entry name" value="HEPN_RiboL-PSP"/>
</dbReference>
<reference evidence="2 3" key="1">
    <citation type="submission" date="2021-05" db="EMBL/GenBank/DDBJ databases">
        <title>A Polyphasic approach of four new species of the genus Ohtaekwangia: Ohtaekwangia histidinii sp. nov., Ohtaekwangia cretensis sp. nov., Ohtaekwangia indiensis sp. nov., Ohtaekwangia reichenbachii sp. nov. from diverse environment.</title>
        <authorList>
            <person name="Octaviana S."/>
        </authorList>
    </citation>
    <scope>NUCLEOTIDE SEQUENCE [LARGE SCALE GENOMIC DNA]</scope>
    <source>
        <strain evidence="2 3">PWU20</strain>
    </source>
</reference>
<dbReference type="Proteomes" id="UP000772618">
    <property type="component" value="Unassembled WGS sequence"/>
</dbReference>
<dbReference type="EMBL" id="JAHESD010000100">
    <property type="protein sequence ID" value="MBT1706327.1"/>
    <property type="molecule type" value="Genomic_DNA"/>
</dbReference>